<protein>
    <recommendedName>
        <fullName evidence="7">TRAP transporter small permease protein</fullName>
    </recommendedName>
</protein>
<evidence type="ECO:0000256" key="5">
    <source>
        <dbReference type="ARBA" id="ARBA00022989"/>
    </source>
</evidence>
<organism evidence="9 10">
    <name type="scientific">Peteryoungia ipomoeae</name>
    <dbReference type="NCBI Taxonomy" id="1210932"/>
    <lineage>
        <taxon>Bacteria</taxon>
        <taxon>Pseudomonadati</taxon>
        <taxon>Pseudomonadota</taxon>
        <taxon>Alphaproteobacteria</taxon>
        <taxon>Hyphomicrobiales</taxon>
        <taxon>Rhizobiaceae</taxon>
        <taxon>Peteryoungia</taxon>
    </lineage>
</organism>
<feature type="transmembrane region" description="Helical" evidence="7">
    <location>
        <begin position="20"/>
        <end position="44"/>
    </location>
</feature>
<evidence type="ECO:0000313" key="9">
    <source>
        <dbReference type="EMBL" id="THV23034.1"/>
    </source>
</evidence>
<accession>A0A4S8P5G5</accession>
<dbReference type="GO" id="GO:0005886">
    <property type="term" value="C:plasma membrane"/>
    <property type="evidence" value="ECO:0007669"/>
    <property type="project" value="UniProtKB-SubCell"/>
</dbReference>
<keyword evidence="2 7" id="KW-0813">Transport</keyword>
<dbReference type="OrthoDB" id="6183232at2"/>
<comment type="subunit">
    <text evidence="7">The complex comprises the extracytoplasmic solute receptor protein and the two transmembrane proteins.</text>
</comment>
<evidence type="ECO:0000256" key="4">
    <source>
        <dbReference type="ARBA" id="ARBA00022692"/>
    </source>
</evidence>
<feature type="transmembrane region" description="Helical" evidence="7">
    <location>
        <begin position="56"/>
        <end position="76"/>
    </location>
</feature>
<keyword evidence="10" id="KW-1185">Reference proteome</keyword>
<gene>
    <name evidence="9" type="ORF">FAA97_10440</name>
</gene>
<feature type="domain" description="Tripartite ATP-independent periplasmic transporters DctQ component" evidence="8">
    <location>
        <begin position="36"/>
        <end position="162"/>
    </location>
</feature>
<dbReference type="InterPro" id="IPR055348">
    <property type="entry name" value="DctQ"/>
</dbReference>
<keyword evidence="5 7" id="KW-1133">Transmembrane helix</keyword>
<dbReference type="Pfam" id="PF04290">
    <property type="entry name" value="DctQ"/>
    <property type="match status" value="1"/>
</dbReference>
<sequence length="180" mass="19222">MGIAPTPTGFDRFEALIRRLSSLLVAFGGLCLLAACGLTLTSVVGSVALRPLPGEIELAEALCGFAVFAFLPYCQLKRGHVGVDLFLSALGPRAMNISQLIGDILIGVLFAIVTWRHFIGTMDKFGNGETTPLLLLPVWWGFAIAFVLMVANLIICLFVILADLRAIRRGQVIVASAGAH</sequence>
<feature type="transmembrane region" description="Helical" evidence="7">
    <location>
        <begin position="138"/>
        <end position="161"/>
    </location>
</feature>
<comment type="subcellular location">
    <subcellularLocation>
        <location evidence="7">Cell inner membrane</location>
        <topology evidence="7">Multi-pass membrane protein</topology>
    </subcellularLocation>
    <subcellularLocation>
        <location evidence="1">Cell membrane</location>
        <topology evidence="1">Multi-pass membrane protein</topology>
    </subcellularLocation>
</comment>
<evidence type="ECO:0000256" key="3">
    <source>
        <dbReference type="ARBA" id="ARBA00022475"/>
    </source>
</evidence>
<evidence type="ECO:0000256" key="1">
    <source>
        <dbReference type="ARBA" id="ARBA00004651"/>
    </source>
</evidence>
<name>A0A4S8P5G5_9HYPH</name>
<evidence type="ECO:0000256" key="2">
    <source>
        <dbReference type="ARBA" id="ARBA00022448"/>
    </source>
</evidence>
<evidence type="ECO:0000259" key="8">
    <source>
        <dbReference type="Pfam" id="PF04290"/>
    </source>
</evidence>
<keyword evidence="3" id="KW-1003">Cell membrane</keyword>
<evidence type="ECO:0000313" key="10">
    <source>
        <dbReference type="Proteomes" id="UP000308828"/>
    </source>
</evidence>
<keyword evidence="6 7" id="KW-0472">Membrane</keyword>
<dbReference type="RefSeq" id="WP_136598478.1">
    <property type="nucleotide sequence ID" value="NZ_STGV01000003.1"/>
</dbReference>
<comment type="function">
    <text evidence="7">Part of the tripartite ATP-independent periplasmic (TRAP) transport system.</text>
</comment>
<dbReference type="GO" id="GO:0022857">
    <property type="term" value="F:transmembrane transporter activity"/>
    <property type="evidence" value="ECO:0007669"/>
    <property type="project" value="UniProtKB-UniRule"/>
</dbReference>
<feature type="transmembrane region" description="Helical" evidence="7">
    <location>
        <begin position="97"/>
        <end position="118"/>
    </location>
</feature>
<keyword evidence="7" id="KW-0997">Cell inner membrane</keyword>
<proteinExistence type="inferred from homology"/>
<comment type="similarity">
    <text evidence="7">Belongs to the TRAP transporter small permease family.</text>
</comment>
<reference evidence="9 10" key="1">
    <citation type="submission" date="2019-04" db="EMBL/GenBank/DDBJ databases">
        <title>Genome sequence of strain shin9-1.</title>
        <authorList>
            <person name="Gao J."/>
            <person name="Sun J."/>
        </authorList>
    </citation>
    <scope>NUCLEOTIDE SEQUENCE [LARGE SCALE GENOMIC DNA]</scope>
    <source>
        <strain evidence="10">shin9-1</strain>
    </source>
</reference>
<dbReference type="AlphaFoldDB" id="A0A4S8P5G5"/>
<dbReference type="EMBL" id="STGV01000003">
    <property type="protein sequence ID" value="THV23034.1"/>
    <property type="molecule type" value="Genomic_DNA"/>
</dbReference>
<dbReference type="Proteomes" id="UP000308828">
    <property type="component" value="Unassembled WGS sequence"/>
</dbReference>
<evidence type="ECO:0000256" key="7">
    <source>
        <dbReference type="RuleBase" id="RU369079"/>
    </source>
</evidence>
<keyword evidence="4 7" id="KW-0812">Transmembrane</keyword>
<comment type="caution">
    <text evidence="9">The sequence shown here is derived from an EMBL/GenBank/DDBJ whole genome shotgun (WGS) entry which is preliminary data.</text>
</comment>
<evidence type="ECO:0000256" key="6">
    <source>
        <dbReference type="ARBA" id="ARBA00023136"/>
    </source>
</evidence>